<keyword evidence="1" id="KW-0732">Signal</keyword>
<dbReference type="PANTHER" id="PTHR42941:SF1">
    <property type="entry name" value="SLL1037 PROTEIN"/>
    <property type="match status" value="1"/>
</dbReference>
<dbReference type="RefSeq" id="WP_182810996.1">
    <property type="nucleotide sequence ID" value="NZ_JACJFM010000045.1"/>
</dbReference>
<protein>
    <submittedName>
        <fullName evidence="2">TAXI family TRAP transporter solute-binding subunit</fullName>
    </submittedName>
</protein>
<comment type="caution">
    <text evidence="2">The sequence shown here is derived from an EMBL/GenBank/DDBJ whole genome shotgun (WGS) entry which is preliminary data.</text>
</comment>
<feature type="signal peptide" evidence="1">
    <location>
        <begin position="1"/>
        <end position="20"/>
    </location>
</feature>
<dbReference type="Proteomes" id="UP000565262">
    <property type="component" value="Unassembled WGS sequence"/>
</dbReference>
<evidence type="ECO:0000313" key="2">
    <source>
        <dbReference type="EMBL" id="MBB1489169.1"/>
    </source>
</evidence>
<dbReference type="CDD" id="cd13568">
    <property type="entry name" value="PBP2_TAXI_TRAP_like_3"/>
    <property type="match status" value="1"/>
</dbReference>
<evidence type="ECO:0000313" key="3">
    <source>
        <dbReference type="Proteomes" id="UP000565262"/>
    </source>
</evidence>
<sequence length="319" mass="35854">MKYLIGFVFLLCSLSLTVRAESEFITLGTGDITGVYYPAGGAICRLVNKDRAEHDIRCAVESTPGSGYNLQALKENDLDLAIVQVDWLFFSNARKGFFTDQEGQESLRLLMNLHSESFTIVARKDSGILTFNDLKGKKVNVGIPGSGHRKTFELIMEKKGWRMSDFALASELSASDMASALCQGKVDAFVYFVGHPNTSVREATSFCDSRLIAMPKLLLERLHREFPFYYEGYIPGGMYRGNAEDIASLSVDASLVATENLSENAAYIIVRQLAENQQHLRNLHPALSRLRLDTERFLSRQKFLPLHEGARRYYLEVKN</sequence>
<feature type="chain" id="PRO_5032861931" evidence="1">
    <location>
        <begin position="21"/>
        <end position="319"/>
    </location>
</feature>
<dbReference type="NCBIfam" id="TIGR02122">
    <property type="entry name" value="TRAP_TAXI"/>
    <property type="match status" value="1"/>
</dbReference>
<organism evidence="2 3">
    <name type="scientific">Oceanospirillum sediminis</name>
    <dbReference type="NCBI Taxonomy" id="2760088"/>
    <lineage>
        <taxon>Bacteria</taxon>
        <taxon>Pseudomonadati</taxon>
        <taxon>Pseudomonadota</taxon>
        <taxon>Gammaproteobacteria</taxon>
        <taxon>Oceanospirillales</taxon>
        <taxon>Oceanospirillaceae</taxon>
        <taxon>Oceanospirillum</taxon>
    </lineage>
</organism>
<dbReference type="InterPro" id="IPR011852">
    <property type="entry name" value="TRAP_TAXI"/>
</dbReference>
<dbReference type="SUPFAM" id="SSF53850">
    <property type="entry name" value="Periplasmic binding protein-like II"/>
    <property type="match status" value="1"/>
</dbReference>
<reference evidence="2 3" key="1">
    <citation type="submission" date="2020-08" db="EMBL/GenBank/DDBJ databases">
        <title>Oceanospirillum sp. nov. isolated from marine sediment.</title>
        <authorList>
            <person name="Ji X."/>
        </authorList>
    </citation>
    <scope>NUCLEOTIDE SEQUENCE [LARGE SCALE GENOMIC DNA]</scope>
    <source>
        <strain evidence="2 3">D5</strain>
    </source>
</reference>
<dbReference type="PANTHER" id="PTHR42941">
    <property type="entry name" value="SLL1037 PROTEIN"/>
    <property type="match status" value="1"/>
</dbReference>
<gene>
    <name evidence="2" type="ORF">H4O21_21390</name>
</gene>
<keyword evidence="3" id="KW-1185">Reference proteome</keyword>
<dbReference type="Gene3D" id="3.40.190.10">
    <property type="entry name" value="Periplasmic binding protein-like II"/>
    <property type="match status" value="2"/>
</dbReference>
<evidence type="ECO:0000256" key="1">
    <source>
        <dbReference type="SAM" id="SignalP"/>
    </source>
</evidence>
<accession>A0A839IXJ8</accession>
<dbReference type="EMBL" id="JACJFM010000045">
    <property type="protein sequence ID" value="MBB1489169.1"/>
    <property type="molecule type" value="Genomic_DNA"/>
</dbReference>
<name>A0A839IXJ8_9GAMM</name>
<dbReference type="Pfam" id="PF16868">
    <property type="entry name" value="NMT1_3"/>
    <property type="match status" value="1"/>
</dbReference>
<proteinExistence type="predicted"/>
<dbReference type="AlphaFoldDB" id="A0A839IXJ8"/>